<feature type="domain" description="FHA" evidence="2">
    <location>
        <begin position="26"/>
        <end position="74"/>
    </location>
</feature>
<reference evidence="3 4" key="1">
    <citation type="submission" date="2024-10" db="EMBL/GenBank/DDBJ databases">
        <authorList>
            <person name="Ratan Roy A."/>
            <person name="Morales Sandoval P.H."/>
            <person name="De Los Santos Villalobos S."/>
            <person name="Chakraborty S."/>
            <person name="Mukherjee J."/>
        </authorList>
    </citation>
    <scope>NUCLEOTIDE SEQUENCE [LARGE SCALE GENOMIC DNA]</scope>
    <source>
        <strain evidence="3 4">S1</strain>
    </source>
</reference>
<accession>A0ABW6IES8</accession>
<comment type="caution">
    <text evidence="3">The sequence shown here is derived from an EMBL/GenBank/DDBJ whole genome shotgun (WGS) entry which is preliminary data.</text>
</comment>
<keyword evidence="4" id="KW-1185">Reference proteome</keyword>
<evidence type="ECO:0000313" key="4">
    <source>
        <dbReference type="Proteomes" id="UP001600165"/>
    </source>
</evidence>
<dbReference type="InterPro" id="IPR008984">
    <property type="entry name" value="SMAD_FHA_dom_sf"/>
</dbReference>
<feature type="compositionally biased region" description="Basic and acidic residues" evidence="1">
    <location>
        <begin position="129"/>
        <end position="142"/>
    </location>
</feature>
<dbReference type="Proteomes" id="UP001600165">
    <property type="component" value="Unassembled WGS sequence"/>
</dbReference>
<proteinExistence type="predicted"/>
<evidence type="ECO:0000259" key="2">
    <source>
        <dbReference type="PROSITE" id="PS50006"/>
    </source>
</evidence>
<dbReference type="SMART" id="SM00240">
    <property type="entry name" value="FHA"/>
    <property type="match status" value="1"/>
</dbReference>
<protein>
    <submittedName>
        <fullName evidence="3">FHA domain-containing protein</fullName>
    </submittedName>
</protein>
<dbReference type="RefSeq" id="WP_377964661.1">
    <property type="nucleotide sequence ID" value="NZ_JBHZOL010000069.1"/>
</dbReference>
<evidence type="ECO:0000256" key="1">
    <source>
        <dbReference type="SAM" id="MobiDB-lite"/>
    </source>
</evidence>
<dbReference type="Pfam" id="PF00498">
    <property type="entry name" value="FHA"/>
    <property type="match status" value="1"/>
</dbReference>
<gene>
    <name evidence="3" type="ORF">ACFVKH_10290</name>
</gene>
<feature type="region of interest" description="Disordered" evidence="1">
    <location>
        <begin position="115"/>
        <end position="165"/>
    </location>
</feature>
<dbReference type="PROSITE" id="PS50006">
    <property type="entry name" value="FHA_DOMAIN"/>
    <property type="match status" value="1"/>
</dbReference>
<dbReference type="InterPro" id="IPR000253">
    <property type="entry name" value="FHA_dom"/>
</dbReference>
<dbReference type="EMBL" id="JBHZOL010000069">
    <property type="protein sequence ID" value="MFE4106666.1"/>
    <property type="molecule type" value="Genomic_DNA"/>
</dbReference>
<evidence type="ECO:0000313" key="3">
    <source>
        <dbReference type="EMBL" id="MFE4106666.1"/>
    </source>
</evidence>
<dbReference type="SUPFAM" id="SSF49879">
    <property type="entry name" value="SMAD/FHA domain"/>
    <property type="match status" value="1"/>
</dbReference>
<sequence>MITLSLLHPLNKNPLQHWTFEKESVVRIGRSTDNDVILYSAVVSRHHVELRRTDKGWEITSLGTNGTYLEGKRITQVPVEDGIVIRLARSGPNIQIRVGADGHEVIKSNLFNRAASPPAAEQVPPATHPSEDTLGKPGKLADESASSSSVVSGLPYSAKNYPSRS</sequence>
<name>A0ABW6IES8_9CYAN</name>
<dbReference type="Gene3D" id="2.60.200.20">
    <property type="match status" value="1"/>
</dbReference>
<organism evidence="3 4">
    <name type="scientific">Almyronema epifaneia S1</name>
    <dbReference type="NCBI Taxonomy" id="2991925"/>
    <lineage>
        <taxon>Bacteria</taxon>
        <taxon>Bacillati</taxon>
        <taxon>Cyanobacteriota</taxon>
        <taxon>Cyanophyceae</taxon>
        <taxon>Nodosilineales</taxon>
        <taxon>Nodosilineaceae</taxon>
        <taxon>Almyronema</taxon>
        <taxon>Almyronema epifaneia</taxon>
    </lineage>
</organism>